<name>A0A015U1N7_BACFG</name>
<dbReference type="EMBL" id="JGDB01000277">
    <property type="protein sequence ID" value="EXY88637.1"/>
    <property type="molecule type" value="Genomic_DNA"/>
</dbReference>
<dbReference type="Pfam" id="PF12730">
    <property type="entry name" value="ABC2_membrane_4"/>
    <property type="match status" value="1"/>
</dbReference>
<evidence type="ECO:0000313" key="2">
    <source>
        <dbReference type="EMBL" id="EXY88637.1"/>
    </source>
</evidence>
<evidence type="ECO:0000313" key="3">
    <source>
        <dbReference type="Proteomes" id="UP000020773"/>
    </source>
</evidence>
<keyword evidence="1" id="KW-0812">Transmembrane</keyword>
<reference evidence="2 3" key="1">
    <citation type="submission" date="2014-02" db="EMBL/GenBank/DDBJ databases">
        <authorList>
            <person name="Sears C."/>
            <person name="Carroll K."/>
            <person name="Sack B.R."/>
            <person name="Qadri F."/>
            <person name="Myers L.L."/>
            <person name="Chung G.-T."/>
            <person name="Escheverria P."/>
            <person name="Fraser C.M."/>
            <person name="Sadzewicz L."/>
            <person name="Shefchek K.A."/>
            <person name="Tallon L."/>
            <person name="Das S.P."/>
            <person name="Daugherty S."/>
            <person name="Mongodin E.F."/>
        </authorList>
    </citation>
    <scope>NUCLEOTIDE SEQUENCE [LARGE SCALE GENOMIC DNA]</scope>
    <source>
        <strain evidence="3">3998T(B)3</strain>
    </source>
</reference>
<organism evidence="2 3">
    <name type="scientific">Bacteroides fragilis str. 3998T(B)3</name>
    <dbReference type="NCBI Taxonomy" id="1339316"/>
    <lineage>
        <taxon>Bacteria</taxon>
        <taxon>Pseudomonadati</taxon>
        <taxon>Bacteroidota</taxon>
        <taxon>Bacteroidia</taxon>
        <taxon>Bacteroidales</taxon>
        <taxon>Bacteroidaceae</taxon>
        <taxon>Bacteroides</taxon>
    </lineage>
</organism>
<dbReference type="AlphaFoldDB" id="A0A015U1N7"/>
<keyword evidence="1" id="KW-1133">Transmembrane helix</keyword>
<feature type="transmembrane region" description="Helical" evidence="1">
    <location>
        <begin position="182"/>
        <end position="201"/>
    </location>
</feature>
<gene>
    <name evidence="2" type="ORF">M125_4702</name>
</gene>
<evidence type="ECO:0000256" key="1">
    <source>
        <dbReference type="SAM" id="Phobius"/>
    </source>
</evidence>
<comment type="caution">
    <text evidence="2">The sequence shown here is derived from an EMBL/GenBank/DDBJ whole genome shotgun (WGS) entry which is preliminary data.</text>
</comment>
<feature type="transmembrane region" description="Helical" evidence="1">
    <location>
        <begin position="94"/>
        <end position="114"/>
    </location>
</feature>
<accession>A0A015U1N7</accession>
<keyword evidence="1" id="KW-0472">Membrane</keyword>
<feature type="transmembrane region" description="Helical" evidence="1">
    <location>
        <begin position="64"/>
        <end position="85"/>
    </location>
</feature>
<dbReference type="PATRIC" id="fig|1339316.3.peg.4467"/>
<feature type="transmembrane region" description="Helical" evidence="1">
    <location>
        <begin position="26"/>
        <end position="44"/>
    </location>
</feature>
<feature type="transmembrane region" description="Helical" evidence="1">
    <location>
        <begin position="120"/>
        <end position="141"/>
    </location>
</feature>
<protein>
    <submittedName>
        <fullName evidence="2">ABC-2 transporter family protein</fullName>
    </submittedName>
</protein>
<proteinExistence type="predicted"/>
<feature type="transmembrane region" description="Helical" evidence="1">
    <location>
        <begin position="235"/>
        <end position="251"/>
    </location>
</feature>
<dbReference type="RefSeq" id="WP_008661346.1">
    <property type="nucleotide sequence ID" value="NZ_JGDB01000277.1"/>
</dbReference>
<dbReference type="CDD" id="cd21809">
    <property type="entry name" value="ABC-2_lan_permease-like"/>
    <property type="match status" value="1"/>
</dbReference>
<sequence length="257" mass="30296">MRILRDLQNVIASEYYKTRHDVAAKLFLFFPVLLTVAFIVYDLWNLSQEGYDGTNLWIYNIGRTLFMFYGMLYPLMAALFCAAYIGKEFKNDNYLLLFLFPVPRGTVYVAKLIYLLSMTFLSVLIAYVAFMLSGFILGVCLPSMGFQNFDVRILVISVFFRVFIGLLPILVIQYVFSFLFKNYALALGFSFFMTVFSMIASNWRYINFIPYSSILHAYSSFMQQTVYYWKSFETINISYFIVFSIVGYILYRYKKWR</sequence>
<feature type="transmembrane region" description="Helical" evidence="1">
    <location>
        <begin position="153"/>
        <end position="176"/>
    </location>
</feature>
<dbReference type="Proteomes" id="UP000020773">
    <property type="component" value="Unassembled WGS sequence"/>
</dbReference>